<protein>
    <submittedName>
        <fullName evidence="2">Uncharacterized protein</fullName>
    </submittedName>
</protein>
<accession>A0A4C1V6B8</accession>
<feature type="compositionally biased region" description="Basic and acidic residues" evidence="1">
    <location>
        <begin position="60"/>
        <end position="75"/>
    </location>
</feature>
<dbReference type="Proteomes" id="UP000299102">
    <property type="component" value="Unassembled WGS sequence"/>
</dbReference>
<evidence type="ECO:0000313" key="2">
    <source>
        <dbReference type="EMBL" id="GBP34388.1"/>
    </source>
</evidence>
<name>A0A4C1V6B8_EUMVA</name>
<comment type="caution">
    <text evidence="2">The sequence shown here is derived from an EMBL/GenBank/DDBJ whole genome shotgun (WGS) entry which is preliminary data.</text>
</comment>
<organism evidence="2 3">
    <name type="scientific">Eumeta variegata</name>
    <name type="common">Bagworm moth</name>
    <name type="synonym">Eumeta japonica</name>
    <dbReference type="NCBI Taxonomy" id="151549"/>
    <lineage>
        <taxon>Eukaryota</taxon>
        <taxon>Metazoa</taxon>
        <taxon>Ecdysozoa</taxon>
        <taxon>Arthropoda</taxon>
        <taxon>Hexapoda</taxon>
        <taxon>Insecta</taxon>
        <taxon>Pterygota</taxon>
        <taxon>Neoptera</taxon>
        <taxon>Endopterygota</taxon>
        <taxon>Lepidoptera</taxon>
        <taxon>Glossata</taxon>
        <taxon>Ditrysia</taxon>
        <taxon>Tineoidea</taxon>
        <taxon>Psychidae</taxon>
        <taxon>Oiketicinae</taxon>
        <taxon>Eumeta</taxon>
    </lineage>
</organism>
<proteinExistence type="predicted"/>
<feature type="region of interest" description="Disordered" evidence="1">
    <location>
        <begin position="1"/>
        <end position="21"/>
    </location>
</feature>
<sequence>MPSLEGVVTGTDSSSRTPSARVVCPCSKPDRVCSASCSKVIRGLQTYTQTHARAHTHTHRERERERDAQPHRHSETLVGTIKIDS</sequence>
<dbReference type="EMBL" id="BGZK01000287">
    <property type="protein sequence ID" value="GBP34388.1"/>
    <property type="molecule type" value="Genomic_DNA"/>
</dbReference>
<feature type="region of interest" description="Disordered" evidence="1">
    <location>
        <begin position="50"/>
        <end position="85"/>
    </location>
</feature>
<reference evidence="2 3" key="1">
    <citation type="journal article" date="2019" name="Commun. Biol.">
        <title>The bagworm genome reveals a unique fibroin gene that provides high tensile strength.</title>
        <authorList>
            <person name="Kono N."/>
            <person name="Nakamura H."/>
            <person name="Ohtoshi R."/>
            <person name="Tomita M."/>
            <person name="Numata K."/>
            <person name="Arakawa K."/>
        </authorList>
    </citation>
    <scope>NUCLEOTIDE SEQUENCE [LARGE SCALE GENOMIC DNA]</scope>
</reference>
<evidence type="ECO:0000313" key="3">
    <source>
        <dbReference type="Proteomes" id="UP000299102"/>
    </source>
</evidence>
<dbReference type="AlphaFoldDB" id="A0A4C1V6B8"/>
<gene>
    <name evidence="2" type="ORF">EVAR_7441_1</name>
</gene>
<evidence type="ECO:0000256" key="1">
    <source>
        <dbReference type="SAM" id="MobiDB-lite"/>
    </source>
</evidence>
<keyword evidence="3" id="KW-1185">Reference proteome</keyword>